<keyword evidence="4" id="KW-0472">Membrane</keyword>
<feature type="domain" description="Receptor ligand binding region" evidence="5">
    <location>
        <begin position="10"/>
        <end position="48"/>
    </location>
</feature>
<dbReference type="InterPro" id="IPR028082">
    <property type="entry name" value="Peripla_BP_I"/>
</dbReference>
<dbReference type="SUPFAM" id="SSF53822">
    <property type="entry name" value="Periplasmic binding protein-like I"/>
    <property type="match status" value="1"/>
</dbReference>
<evidence type="ECO:0000256" key="2">
    <source>
        <dbReference type="ARBA" id="ARBA00022692"/>
    </source>
</evidence>
<reference evidence="6 7" key="1">
    <citation type="submission" date="2017-07" db="EMBL/GenBank/DDBJ databases">
        <authorList>
            <person name="Talla V."/>
            <person name="Backstrom N."/>
        </authorList>
    </citation>
    <scope>NUCLEOTIDE SEQUENCE [LARGE SCALE GENOMIC DNA]</scope>
</reference>
<sequence>MVEFNRFNVLQVRAMVEIVKKFGWSYVSIIYEESSYGIKEVYVVAAEKGRVQILSWRYYIHCADFQILPEES</sequence>
<keyword evidence="3" id="KW-1133">Transmembrane helix</keyword>
<dbReference type="Pfam" id="PF01094">
    <property type="entry name" value="ANF_receptor"/>
    <property type="match status" value="1"/>
</dbReference>
<dbReference type="Gene3D" id="3.40.50.2300">
    <property type="match status" value="1"/>
</dbReference>
<evidence type="ECO:0000313" key="6">
    <source>
        <dbReference type="EMBL" id="VVD04785.1"/>
    </source>
</evidence>
<accession>A0A5E4R4T0</accession>
<name>A0A5E4R4T0_9NEOP</name>
<evidence type="ECO:0000313" key="7">
    <source>
        <dbReference type="Proteomes" id="UP000324832"/>
    </source>
</evidence>
<evidence type="ECO:0000256" key="3">
    <source>
        <dbReference type="ARBA" id="ARBA00022989"/>
    </source>
</evidence>
<protein>
    <recommendedName>
        <fullName evidence="5">Receptor ligand binding region domain-containing protein</fullName>
    </recommendedName>
</protein>
<evidence type="ECO:0000256" key="4">
    <source>
        <dbReference type="ARBA" id="ARBA00023136"/>
    </source>
</evidence>
<dbReference type="AlphaFoldDB" id="A0A5E4R4T0"/>
<organism evidence="6 7">
    <name type="scientific">Leptidea sinapis</name>
    <dbReference type="NCBI Taxonomy" id="189913"/>
    <lineage>
        <taxon>Eukaryota</taxon>
        <taxon>Metazoa</taxon>
        <taxon>Ecdysozoa</taxon>
        <taxon>Arthropoda</taxon>
        <taxon>Hexapoda</taxon>
        <taxon>Insecta</taxon>
        <taxon>Pterygota</taxon>
        <taxon>Neoptera</taxon>
        <taxon>Endopterygota</taxon>
        <taxon>Lepidoptera</taxon>
        <taxon>Glossata</taxon>
        <taxon>Ditrysia</taxon>
        <taxon>Papilionoidea</taxon>
        <taxon>Pieridae</taxon>
        <taxon>Dismorphiinae</taxon>
        <taxon>Leptidea</taxon>
    </lineage>
</organism>
<proteinExistence type="predicted"/>
<keyword evidence="2" id="KW-0812">Transmembrane</keyword>
<dbReference type="GO" id="GO:0016020">
    <property type="term" value="C:membrane"/>
    <property type="evidence" value="ECO:0007669"/>
    <property type="project" value="UniProtKB-SubCell"/>
</dbReference>
<evidence type="ECO:0000259" key="5">
    <source>
        <dbReference type="Pfam" id="PF01094"/>
    </source>
</evidence>
<dbReference type="EMBL" id="FZQP02006893">
    <property type="protein sequence ID" value="VVD04785.1"/>
    <property type="molecule type" value="Genomic_DNA"/>
</dbReference>
<evidence type="ECO:0000256" key="1">
    <source>
        <dbReference type="ARBA" id="ARBA00004370"/>
    </source>
</evidence>
<dbReference type="InterPro" id="IPR001828">
    <property type="entry name" value="ANF_lig-bd_rcpt"/>
</dbReference>
<keyword evidence="7" id="KW-1185">Reference proteome</keyword>
<comment type="subcellular location">
    <subcellularLocation>
        <location evidence="1">Membrane</location>
    </subcellularLocation>
</comment>
<dbReference type="Proteomes" id="UP000324832">
    <property type="component" value="Unassembled WGS sequence"/>
</dbReference>
<gene>
    <name evidence="6" type="ORF">LSINAPIS_LOCUS14469</name>
</gene>